<evidence type="ECO:0000256" key="1">
    <source>
        <dbReference type="SAM" id="MobiDB-lite"/>
    </source>
</evidence>
<name>A0A699J713_TANCI</name>
<reference evidence="2" key="1">
    <citation type="journal article" date="2019" name="Sci. Rep.">
        <title>Draft genome of Tanacetum cinerariifolium, the natural source of mosquito coil.</title>
        <authorList>
            <person name="Yamashiro T."/>
            <person name="Shiraishi A."/>
            <person name="Satake H."/>
            <person name="Nakayama K."/>
        </authorList>
    </citation>
    <scope>NUCLEOTIDE SEQUENCE</scope>
</reference>
<feature type="compositionally biased region" description="Polar residues" evidence="1">
    <location>
        <begin position="187"/>
        <end position="198"/>
    </location>
</feature>
<dbReference type="AlphaFoldDB" id="A0A699J713"/>
<evidence type="ECO:0000313" key="2">
    <source>
        <dbReference type="EMBL" id="GFA16192.1"/>
    </source>
</evidence>
<accession>A0A699J713</accession>
<organism evidence="2">
    <name type="scientific">Tanacetum cinerariifolium</name>
    <name type="common">Dalmatian daisy</name>
    <name type="synonym">Chrysanthemum cinerariifolium</name>
    <dbReference type="NCBI Taxonomy" id="118510"/>
    <lineage>
        <taxon>Eukaryota</taxon>
        <taxon>Viridiplantae</taxon>
        <taxon>Streptophyta</taxon>
        <taxon>Embryophyta</taxon>
        <taxon>Tracheophyta</taxon>
        <taxon>Spermatophyta</taxon>
        <taxon>Magnoliopsida</taxon>
        <taxon>eudicotyledons</taxon>
        <taxon>Gunneridae</taxon>
        <taxon>Pentapetalae</taxon>
        <taxon>asterids</taxon>
        <taxon>campanulids</taxon>
        <taxon>Asterales</taxon>
        <taxon>Asteraceae</taxon>
        <taxon>Asteroideae</taxon>
        <taxon>Anthemideae</taxon>
        <taxon>Anthemidinae</taxon>
        <taxon>Tanacetum</taxon>
    </lineage>
</organism>
<sequence>VYLQQFWKTVHKVPDTEDIILFKLDNQEIIYTVDMSHDSLQLPVETIENPFVAPVNIEIIKSFIYTVGYQGVVDKWDFMNYVFKKKGVIQYPRFTKLIITDVMKKYPSIPQILDENYHSIKDDILLEIRATDDYKEYEMVFVNVDVLINQSQLVVSTQGMHRSTPRAYRTPTLTTKNSQGKKRKQSAGETSSLRQSLKVTIRQKKQTTTLIPPPIQEKLADEEIEKMVKGEEDEESYASMFVNSMLNDDDDDDDSSTKIEPGSHKENLEVVDDDDDDVNVIEKKDDEKNDEGVEKIDKIREVLDHCNNVVSKMTFAKTNDMIKEEMPRLVNLAVNNDREIVPTNIPELISKEFVTHGPKMIEEIF</sequence>
<dbReference type="EMBL" id="BKCJ010378548">
    <property type="protein sequence ID" value="GFA16192.1"/>
    <property type="molecule type" value="Genomic_DNA"/>
</dbReference>
<feature type="compositionally biased region" description="Basic and acidic residues" evidence="1">
    <location>
        <begin position="255"/>
        <end position="268"/>
    </location>
</feature>
<feature type="region of interest" description="Disordered" evidence="1">
    <location>
        <begin position="159"/>
        <end position="199"/>
    </location>
</feature>
<comment type="caution">
    <text evidence="2">The sequence shown here is derived from an EMBL/GenBank/DDBJ whole genome shotgun (WGS) entry which is preliminary data.</text>
</comment>
<proteinExistence type="predicted"/>
<gene>
    <name evidence="2" type="ORF">Tci_588164</name>
</gene>
<feature type="region of interest" description="Disordered" evidence="1">
    <location>
        <begin position="244"/>
        <end position="274"/>
    </location>
</feature>
<feature type="non-terminal residue" evidence="2">
    <location>
        <position position="1"/>
    </location>
</feature>
<protein>
    <submittedName>
        <fullName evidence="2">Uncharacterized protein</fullName>
    </submittedName>
</protein>